<dbReference type="EMBL" id="BTCM01000001">
    <property type="protein sequence ID" value="GMK53923.1"/>
    <property type="molecule type" value="Genomic_DNA"/>
</dbReference>
<dbReference type="PRINTS" id="PR01041">
    <property type="entry name" value="TRNASYNTHMET"/>
</dbReference>
<dbReference type="GO" id="GO:0004825">
    <property type="term" value="F:methionine-tRNA ligase activity"/>
    <property type="evidence" value="ECO:0007669"/>
    <property type="project" value="UniProtKB-EC"/>
</dbReference>
<reference evidence="12" key="2">
    <citation type="submission" date="2023-06" db="EMBL/GenBank/DDBJ databases">
        <authorList>
            <person name="Kobayashi Y."/>
            <person name="Kayamori A."/>
            <person name="Aoki K."/>
            <person name="Shiwa Y."/>
            <person name="Fujita N."/>
            <person name="Sugita T."/>
            <person name="Iwasaki W."/>
            <person name="Tanaka N."/>
            <person name="Takashima M."/>
        </authorList>
    </citation>
    <scope>NUCLEOTIDE SEQUENCE</scope>
    <source>
        <strain evidence="12">HIS016</strain>
    </source>
</reference>
<dbReference type="InterPro" id="IPR014729">
    <property type="entry name" value="Rossmann-like_a/b/a_fold"/>
</dbReference>
<evidence type="ECO:0000256" key="2">
    <source>
        <dbReference type="ARBA" id="ARBA00012838"/>
    </source>
</evidence>
<dbReference type="CDD" id="cd00814">
    <property type="entry name" value="MetRS_core"/>
    <property type="match status" value="1"/>
</dbReference>
<dbReference type="InterPro" id="IPR015413">
    <property type="entry name" value="Methionyl/Leucyl_tRNA_Synth"/>
</dbReference>
<protein>
    <recommendedName>
        <fullName evidence="9">Probable methionine--tRNA ligase, mitochondrial</fullName>
        <ecNumber evidence="2">6.1.1.10</ecNumber>
    </recommendedName>
</protein>
<evidence type="ECO:0000256" key="8">
    <source>
        <dbReference type="ARBA" id="ARBA00047364"/>
    </source>
</evidence>
<dbReference type="InterPro" id="IPR033911">
    <property type="entry name" value="MetRS_core"/>
</dbReference>
<evidence type="ECO:0000256" key="4">
    <source>
        <dbReference type="ARBA" id="ARBA00022741"/>
    </source>
</evidence>
<dbReference type="Gene3D" id="1.10.730.10">
    <property type="entry name" value="Isoleucyl-tRNA Synthetase, Domain 1"/>
    <property type="match status" value="1"/>
</dbReference>
<evidence type="ECO:0000256" key="10">
    <source>
        <dbReference type="RuleBase" id="RU363039"/>
    </source>
</evidence>
<keyword evidence="13" id="KW-1185">Reference proteome</keyword>
<comment type="similarity">
    <text evidence="1 10">Belongs to the class-I aminoacyl-tRNA synthetase family.</text>
</comment>
<feature type="domain" description="Methionyl/Leucyl tRNA synthetase" evidence="11">
    <location>
        <begin position="60"/>
        <end position="415"/>
    </location>
</feature>
<dbReference type="InterPro" id="IPR014758">
    <property type="entry name" value="Met-tRNA_synth"/>
</dbReference>
<comment type="catalytic activity">
    <reaction evidence="8">
        <text>tRNA(Met) + L-methionine + ATP = L-methionyl-tRNA(Met) + AMP + diphosphate</text>
        <dbReference type="Rhea" id="RHEA:13481"/>
        <dbReference type="Rhea" id="RHEA-COMP:9667"/>
        <dbReference type="Rhea" id="RHEA-COMP:9698"/>
        <dbReference type="ChEBI" id="CHEBI:30616"/>
        <dbReference type="ChEBI" id="CHEBI:33019"/>
        <dbReference type="ChEBI" id="CHEBI:57844"/>
        <dbReference type="ChEBI" id="CHEBI:78442"/>
        <dbReference type="ChEBI" id="CHEBI:78530"/>
        <dbReference type="ChEBI" id="CHEBI:456215"/>
        <dbReference type="EC" id="6.1.1.10"/>
    </reaction>
</comment>
<evidence type="ECO:0000256" key="9">
    <source>
        <dbReference type="ARBA" id="ARBA00068817"/>
    </source>
</evidence>
<dbReference type="GO" id="GO:0005739">
    <property type="term" value="C:mitochondrion"/>
    <property type="evidence" value="ECO:0007669"/>
    <property type="project" value="UniProtKB-ARBA"/>
</dbReference>
<comment type="caution">
    <text evidence="12">The sequence shown here is derived from an EMBL/GenBank/DDBJ whole genome shotgun (WGS) entry which is preliminary data.</text>
</comment>
<dbReference type="NCBIfam" id="TIGR00398">
    <property type="entry name" value="metG"/>
    <property type="match status" value="1"/>
</dbReference>
<dbReference type="PANTHER" id="PTHR43326:SF1">
    <property type="entry name" value="METHIONINE--TRNA LIGASE, MITOCHONDRIAL"/>
    <property type="match status" value="1"/>
</dbReference>
<name>A0AAD3TN48_9TREE</name>
<evidence type="ECO:0000256" key="5">
    <source>
        <dbReference type="ARBA" id="ARBA00022840"/>
    </source>
</evidence>
<dbReference type="AlphaFoldDB" id="A0AAD3TN48"/>
<dbReference type="SUPFAM" id="SSF52374">
    <property type="entry name" value="Nucleotidylyl transferase"/>
    <property type="match status" value="1"/>
</dbReference>
<dbReference type="Gene3D" id="3.40.50.620">
    <property type="entry name" value="HUPs"/>
    <property type="match status" value="1"/>
</dbReference>
<keyword evidence="7 10" id="KW-0030">Aminoacyl-tRNA synthetase</keyword>
<dbReference type="GO" id="GO:0006431">
    <property type="term" value="P:methionyl-tRNA aminoacylation"/>
    <property type="evidence" value="ECO:0007669"/>
    <property type="project" value="InterPro"/>
</dbReference>
<dbReference type="InterPro" id="IPR023457">
    <property type="entry name" value="Met-tRNA_synth_2"/>
</dbReference>
<evidence type="ECO:0000256" key="1">
    <source>
        <dbReference type="ARBA" id="ARBA00005594"/>
    </source>
</evidence>
<sequence>MRRILLPRAVVCRPLGLGGLVRARSFGLRFNSSQAPATETSEATQPSFFSPPASEMAKPFYVTTPIFYVNASPHIGHLHTVVLTDVFARFSRLRHPSREVVFSTGTDEHGLKIQQAATKAGISEQAFCDDVSQRFRDLSVRANISHTDFIRTSEERHYAAVEAFWAKLVASGNIYKGTHEGWYSVSDESFFSAKQVEERDGVMVATETGNEVTWETEENWKFRLDAYKPQLEAWLANPESVTPSHYHTAIMKEVEAAGELSISRPSSRVKWGVPVPGDESQTIYVWVDALINYLTVAGYPNVHAAWPVDMHVVGQDIIRFHAFHWPALLAAAGEAMPKRVRAHAHWTMHKAKMSKSRGNVADPLAAMDKFGADGVRWYLMRAGGSLPRDSDYSEAELEASYGRLQDQLGNLVSRLSSPKVLANVSSFEGKSVPHLDAALGGLRDEVEARFEECNISAACEAVLSMLGEVNKFFTESAPWRGDGTAAVVYAHEGLRLAGILTSPILPSKSVELLDRIAVPAEKRTWDSAAVTPDVDAIVSGIGAGIKAFKGAPPLFPKIDDAGAEHMLNPHNGARKRRK</sequence>
<dbReference type="PANTHER" id="PTHR43326">
    <property type="entry name" value="METHIONYL-TRNA SYNTHETASE"/>
    <property type="match status" value="1"/>
</dbReference>
<evidence type="ECO:0000256" key="6">
    <source>
        <dbReference type="ARBA" id="ARBA00022917"/>
    </source>
</evidence>
<keyword evidence="5 10" id="KW-0067">ATP-binding</keyword>
<gene>
    <name evidence="12" type="primary">MSM1</name>
    <name evidence="12" type="ORF">CspeluHIS016_0105090</name>
</gene>
<evidence type="ECO:0000256" key="7">
    <source>
        <dbReference type="ARBA" id="ARBA00023146"/>
    </source>
</evidence>
<proteinExistence type="inferred from homology"/>
<keyword evidence="6 10" id="KW-0648">Protein biosynthesis</keyword>
<dbReference type="SUPFAM" id="SSF47323">
    <property type="entry name" value="Anticodon-binding domain of a subclass of class I aminoacyl-tRNA synthetases"/>
    <property type="match status" value="1"/>
</dbReference>
<dbReference type="GO" id="GO:0005524">
    <property type="term" value="F:ATP binding"/>
    <property type="evidence" value="ECO:0007669"/>
    <property type="project" value="UniProtKB-KW"/>
</dbReference>
<evidence type="ECO:0000256" key="3">
    <source>
        <dbReference type="ARBA" id="ARBA00022598"/>
    </source>
</evidence>
<reference evidence="12" key="1">
    <citation type="journal article" date="2023" name="BMC Genomics">
        <title>Chromosome-level genome assemblies of Cutaneotrichosporon spp. (Trichosporonales, Basidiomycota) reveal imbalanced evolution between nucleotide sequences and chromosome synteny.</title>
        <authorList>
            <person name="Kobayashi Y."/>
            <person name="Kayamori A."/>
            <person name="Aoki K."/>
            <person name="Shiwa Y."/>
            <person name="Matsutani M."/>
            <person name="Fujita N."/>
            <person name="Sugita T."/>
            <person name="Iwasaki W."/>
            <person name="Tanaka N."/>
            <person name="Takashima M."/>
        </authorList>
    </citation>
    <scope>NUCLEOTIDE SEQUENCE</scope>
    <source>
        <strain evidence="12">HIS016</strain>
    </source>
</reference>
<keyword evidence="4 10" id="KW-0547">Nucleotide-binding</keyword>
<organism evidence="12 13">
    <name type="scientific">Cutaneotrichosporon spelunceum</name>
    <dbReference type="NCBI Taxonomy" id="1672016"/>
    <lineage>
        <taxon>Eukaryota</taxon>
        <taxon>Fungi</taxon>
        <taxon>Dikarya</taxon>
        <taxon>Basidiomycota</taxon>
        <taxon>Agaricomycotina</taxon>
        <taxon>Tremellomycetes</taxon>
        <taxon>Trichosporonales</taxon>
        <taxon>Trichosporonaceae</taxon>
        <taxon>Cutaneotrichosporon</taxon>
    </lineage>
</organism>
<dbReference type="InterPro" id="IPR009080">
    <property type="entry name" value="tRNAsynth_Ia_anticodon-bd"/>
</dbReference>
<evidence type="ECO:0000313" key="12">
    <source>
        <dbReference type="EMBL" id="GMK53923.1"/>
    </source>
</evidence>
<dbReference type="EC" id="6.1.1.10" evidence="2"/>
<dbReference type="Proteomes" id="UP001222932">
    <property type="component" value="Unassembled WGS sequence"/>
</dbReference>
<evidence type="ECO:0000259" key="11">
    <source>
        <dbReference type="Pfam" id="PF09334"/>
    </source>
</evidence>
<evidence type="ECO:0000313" key="13">
    <source>
        <dbReference type="Proteomes" id="UP001222932"/>
    </source>
</evidence>
<dbReference type="FunFam" id="2.170.220.10:FF:000001">
    <property type="entry name" value="methionine--tRNA ligase, mitochondrial"/>
    <property type="match status" value="1"/>
</dbReference>
<dbReference type="Gene3D" id="2.170.220.10">
    <property type="match status" value="1"/>
</dbReference>
<dbReference type="Pfam" id="PF09334">
    <property type="entry name" value="tRNA-synt_1g"/>
    <property type="match status" value="1"/>
</dbReference>
<accession>A0AAD3TN48</accession>
<keyword evidence="3 10" id="KW-0436">Ligase</keyword>